<evidence type="ECO:0000313" key="4">
    <source>
        <dbReference type="Proteomes" id="UP000247409"/>
    </source>
</evidence>
<protein>
    <submittedName>
        <fullName evidence="3">Uncharacterized protein</fullName>
    </submittedName>
</protein>
<keyword evidence="2" id="KW-0472">Membrane</keyword>
<keyword evidence="2" id="KW-0812">Transmembrane</keyword>
<name>A0A2V3J2L3_9FLOR</name>
<evidence type="ECO:0000256" key="1">
    <source>
        <dbReference type="SAM" id="MobiDB-lite"/>
    </source>
</evidence>
<feature type="transmembrane region" description="Helical" evidence="2">
    <location>
        <begin position="123"/>
        <end position="139"/>
    </location>
</feature>
<evidence type="ECO:0000313" key="3">
    <source>
        <dbReference type="EMBL" id="PXF48614.1"/>
    </source>
</evidence>
<feature type="transmembrane region" description="Helical" evidence="2">
    <location>
        <begin position="52"/>
        <end position="73"/>
    </location>
</feature>
<dbReference type="Proteomes" id="UP000247409">
    <property type="component" value="Unassembled WGS sequence"/>
</dbReference>
<feature type="transmembrane region" description="Helical" evidence="2">
    <location>
        <begin position="93"/>
        <end position="111"/>
    </location>
</feature>
<evidence type="ECO:0000256" key="2">
    <source>
        <dbReference type="SAM" id="Phobius"/>
    </source>
</evidence>
<sequence length="241" mass="27488">MIKTVRNLLSRSPDDSSDDDSIDWENPLAFYNIASRTINHEKNIEKGLHSEVAFYLYGALCFSLVPLTTYFMAPNPRFVKWYSANLAVKGSERFFDIAIPVLSVLCVSLVVMSVTSRTGDIELVLRNAIALLVWLFYFANLSNDILKDVALKSDIVRPDDSGALHLQPGYEQCQPFPTDLLNPTIVHELVLFVVVYIYFAFARFRQLMQIRNRRTILSNWSDLLRNVALNNGTAIIEEQDF</sequence>
<dbReference type="AlphaFoldDB" id="A0A2V3J2L3"/>
<feature type="region of interest" description="Disordered" evidence="1">
    <location>
        <begin position="1"/>
        <end position="20"/>
    </location>
</feature>
<dbReference type="EMBL" id="NBIV01000012">
    <property type="protein sequence ID" value="PXF48614.1"/>
    <property type="molecule type" value="Genomic_DNA"/>
</dbReference>
<proteinExistence type="predicted"/>
<organism evidence="3 4">
    <name type="scientific">Gracilariopsis chorda</name>
    <dbReference type="NCBI Taxonomy" id="448386"/>
    <lineage>
        <taxon>Eukaryota</taxon>
        <taxon>Rhodophyta</taxon>
        <taxon>Florideophyceae</taxon>
        <taxon>Rhodymeniophycidae</taxon>
        <taxon>Gracilariales</taxon>
        <taxon>Gracilariaceae</taxon>
        <taxon>Gracilariopsis</taxon>
    </lineage>
</organism>
<reference evidence="3 4" key="1">
    <citation type="journal article" date="2018" name="Mol. Biol. Evol.">
        <title>Analysis of the draft genome of the red seaweed Gracilariopsis chorda provides insights into genome size evolution in Rhodophyta.</title>
        <authorList>
            <person name="Lee J."/>
            <person name="Yang E.C."/>
            <person name="Graf L."/>
            <person name="Yang J.H."/>
            <person name="Qiu H."/>
            <person name="Zel Zion U."/>
            <person name="Chan C.X."/>
            <person name="Stephens T.G."/>
            <person name="Weber A.P.M."/>
            <person name="Boo G.H."/>
            <person name="Boo S.M."/>
            <person name="Kim K.M."/>
            <person name="Shin Y."/>
            <person name="Jung M."/>
            <person name="Lee S.J."/>
            <person name="Yim H.S."/>
            <person name="Lee J.H."/>
            <person name="Bhattacharya D."/>
            <person name="Yoon H.S."/>
        </authorList>
    </citation>
    <scope>NUCLEOTIDE SEQUENCE [LARGE SCALE GENOMIC DNA]</scope>
    <source>
        <strain evidence="3 4">SKKU-2015</strain>
        <tissue evidence="3">Whole body</tissue>
    </source>
</reference>
<gene>
    <name evidence="3" type="ORF">BWQ96_01466</name>
</gene>
<accession>A0A2V3J2L3</accession>
<keyword evidence="2" id="KW-1133">Transmembrane helix</keyword>
<keyword evidence="4" id="KW-1185">Reference proteome</keyword>
<feature type="transmembrane region" description="Helical" evidence="2">
    <location>
        <begin position="185"/>
        <end position="204"/>
    </location>
</feature>
<comment type="caution">
    <text evidence="3">The sequence shown here is derived from an EMBL/GenBank/DDBJ whole genome shotgun (WGS) entry which is preliminary data.</text>
</comment>